<feature type="transmembrane region" description="Helical" evidence="19">
    <location>
        <begin position="309"/>
        <end position="333"/>
    </location>
</feature>
<evidence type="ECO:0000256" key="10">
    <source>
        <dbReference type="ARBA" id="ARBA00022676"/>
    </source>
</evidence>
<evidence type="ECO:0000256" key="18">
    <source>
        <dbReference type="ARBA" id="ARBA00048064"/>
    </source>
</evidence>
<evidence type="ECO:0000313" key="21">
    <source>
        <dbReference type="EMBL" id="KAG6595323.1"/>
    </source>
</evidence>
<comment type="catalytic activity">
    <reaction evidence="18">
        <text>an alpha-D-Glc-(1-&gt;3)-alpha-D-Glc-(1-&gt;3)-alpha-D-Man-(1-&gt;2)-alpha-D-Man-(1-&gt;2)-alpha-D-Man-(1-&gt;3)-[alpha-D-Man-(1-&gt;2)-alpha-D-Man-(1-&gt;3)-[alpha-D-Man-(1-&gt;2)-alpha-D-Man-(1-&gt;6)]-alpha-D-Man-(1-&gt;6)]-beta-D-Man-(1-&gt;4)-beta-D-GlcNAc-(1-&gt;4)-alpha-D-GlcNAc-diphospho-di-trans,poly-cis-dolichol + a di-trans,poly-cis-dolichyl beta-D-glucosyl phosphate = a alpha-D-Glc-(1-&gt;2)-alpha-D-Glc-(1-&gt;3)-alpha-D-Glc-(1-&gt;3)-alpha-D-Man-(1-&gt;2)-alpha-D-Man-(1-&gt;2)-alpha-D-Man-(1-&gt;3)-[alpha-D-Man-(1-&gt;2)-alpha-D-Man-(1-&gt;3)-[alpha-D-Man-(1-&gt;2)-alpha-D-Man-(1-&gt;6)]-alpha-D-Man-(1-&gt;6)]-beta-D-Man-(1-&gt;4)-beta-D-GlcNAc-(1-&gt;4)-alpha-D-GlcNAc-diphospho-di-trans,poly-cis-dolichol + a di-trans,poly-cis-dolichyl phosphate + H(+)</text>
        <dbReference type="Rhea" id="RHEA:29543"/>
        <dbReference type="Rhea" id="RHEA-COMP:19498"/>
        <dbReference type="Rhea" id="RHEA-COMP:19502"/>
        <dbReference type="Rhea" id="RHEA-COMP:19512"/>
        <dbReference type="Rhea" id="RHEA-COMP:19522"/>
        <dbReference type="ChEBI" id="CHEBI:15378"/>
        <dbReference type="ChEBI" id="CHEBI:57525"/>
        <dbReference type="ChEBI" id="CHEBI:57683"/>
        <dbReference type="ChEBI" id="CHEBI:132522"/>
        <dbReference type="ChEBI" id="CHEBI:132523"/>
        <dbReference type="EC" id="2.4.1.256"/>
    </reaction>
    <physiologicalReaction direction="left-to-right" evidence="18">
        <dbReference type="Rhea" id="RHEA:29544"/>
    </physiologicalReaction>
</comment>
<evidence type="ECO:0000256" key="19">
    <source>
        <dbReference type="SAM" id="Phobius"/>
    </source>
</evidence>
<evidence type="ECO:0000256" key="15">
    <source>
        <dbReference type="ARBA" id="ARBA00023136"/>
    </source>
</evidence>
<feature type="chain" id="PRO_5043372348" description="Dol-P-Glc:Glc(2)Man(9)GlcNAc(2)-PP-Dol alpha-1,2-glucosyltransferase" evidence="20">
    <location>
        <begin position="20"/>
        <end position="940"/>
    </location>
</feature>
<evidence type="ECO:0000256" key="16">
    <source>
        <dbReference type="ARBA" id="ARBA00023316"/>
    </source>
</evidence>
<feature type="transmembrane region" description="Helical" evidence="19">
    <location>
        <begin position="353"/>
        <end position="374"/>
    </location>
</feature>
<reference evidence="21 22" key="1">
    <citation type="journal article" date="2021" name="Hortic Res">
        <title>The domestication of Cucurbita argyrosperma as revealed by the genome of its wild relative.</title>
        <authorList>
            <person name="Barrera-Redondo J."/>
            <person name="Sanchez-de la Vega G."/>
            <person name="Aguirre-Liguori J.A."/>
            <person name="Castellanos-Morales G."/>
            <person name="Gutierrez-Guerrero Y.T."/>
            <person name="Aguirre-Dugua X."/>
            <person name="Aguirre-Planter E."/>
            <person name="Tenaillon M.I."/>
            <person name="Lira-Saade R."/>
            <person name="Eguiarte L.E."/>
        </authorList>
    </citation>
    <scope>NUCLEOTIDE SEQUENCE [LARGE SCALE GENOMIC DNA]</scope>
    <source>
        <strain evidence="21">JBR-2021</strain>
    </source>
</reference>
<protein>
    <recommendedName>
        <fullName evidence="8">Dol-P-Glc:Glc(2)Man(9)GlcNAc(2)-PP-Dol alpha-1,2-glucosyltransferase</fullName>
        <ecNumber evidence="7">2.4.1.256</ecNumber>
    </recommendedName>
</protein>
<feature type="transmembrane region" description="Helical" evidence="19">
    <location>
        <begin position="381"/>
        <end position="402"/>
    </location>
</feature>
<name>A0AAV6NDU8_9ROSI</name>
<evidence type="ECO:0000256" key="4">
    <source>
        <dbReference type="ARBA" id="ARBA00004922"/>
    </source>
</evidence>
<proteinExistence type="inferred from homology"/>
<feature type="transmembrane region" description="Helical" evidence="19">
    <location>
        <begin position="232"/>
        <end position="250"/>
    </location>
</feature>
<evidence type="ECO:0000256" key="6">
    <source>
        <dbReference type="ARBA" id="ARBA00010600"/>
    </source>
</evidence>
<dbReference type="PANTHER" id="PTHR21562">
    <property type="entry name" value="NOTUM-RELATED"/>
    <property type="match status" value="1"/>
</dbReference>
<keyword evidence="20" id="KW-0732">Signal</keyword>
<dbReference type="Pfam" id="PF03283">
    <property type="entry name" value="PAE"/>
    <property type="match status" value="1"/>
</dbReference>
<evidence type="ECO:0000256" key="2">
    <source>
        <dbReference type="ARBA" id="ARBA00004191"/>
    </source>
</evidence>
<accession>A0AAV6NDU8</accession>
<keyword evidence="14 19" id="KW-1133">Transmembrane helix</keyword>
<keyword evidence="9" id="KW-0134">Cell wall</keyword>
<sequence>MGRIVVAAIVSLWVVPISILVNRIVPDPYMDEIFHIPQAQKYCSGNFRSWDPMITTPPGLYYLSLAHVASLFPATIFTQAAPSFSEACSVRILRSTNGILAVLCSVLVSPCYVLSMLEEELLVECIVVIRQTNIVWMLFVACSAVIDTTLTCHDDNIQMHENDVMVEESNPLNAKGSPISRANLRKRKFITTKDAGKQFRHSTRSSLIDQKSGLLDEIRALILTMWHMKFKLLVSFCPFVIVLMAFVAFVRWNGSIVLGAKEAHAVSLHFAQIMYFGLFSALVMAPMHCNPSQVIDVFHSLWKGRPLSFLQVFIALLAGFIFVHYFSIAHPYLLADNRHYPFYLWRKVINAHWSSKYLLVPAYIYSWFSIFNILGKSKRKIWVLAYFLATAAVLVPAPLIEFRYFTTPFFFLILNSELNGRLNWLLIALVYIALDAFTMIMFLFRPFHWENETGKQRFLWYVNSWSVRLRSSNSLPVPQLVSFTHLILSIFHVFEYNLLLGFLIVVPIPPPMAISGFRALLRWSKWSKKEWAIAVISVAFIVSVFSFLSDSWHAEDAGINHTFDLNPANDPDLVDLSLLQNAKAKGALCLDGSLPGYHFQKGFGSGNRNWVLHIEGGGWCNSVSSCSSRKMTPLGSSAYMDPRVRFSGILSSDASKNPDFYNWNKIKIRYCDGASFASHPEGETKNGNRLYFRGQLIWEALMDELLSVGLSNARQALLSGCSAGGLATLIHCDDFRELLPKDATVKCLADAGFFLDEKDVWGNHTMRSFYHDVFNLQNTAKSLPKDCTATEEPSKCLFPQEIIKHISTPLFLVNPAYDFWQIQNVLVPNPLHPAGAWEKCRLNIHKCDHAQLEILQGFRDSLLKALKDFKHSKEGGLFINSCFIHCQTWMSETWHSPNSPRINKKTIAEAVGDWYFKRNSVKLIDCPFPCNPTCIHMDFS</sequence>
<evidence type="ECO:0000256" key="7">
    <source>
        <dbReference type="ARBA" id="ARBA00011967"/>
    </source>
</evidence>
<dbReference type="Proteomes" id="UP000685013">
    <property type="component" value="Chromosome 7"/>
</dbReference>
<evidence type="ECO:0000256" key="3">
    <source>
        <dbReference type="ARBA" id="ARBA00004477"/>
    </source>
</evidence>
<dbReference type="EMBL" id="JAGKQH010000007">
    <property type="protein sequence ID" value="KAG6595323.1"/>
    <property type="molecule type" value="Genomic_DNA"/>
</dbReference>
<evidence type="ECO:0000256" key="17">
    <source>
        <dbReference type="ARBA" id="ARBA00044727"/>
    </source>
</evidence>
<keyword evidence="22" id="KW-1185">Reference proteome</keyword>
<keyword evidence="12 19" id="KW-0812">Transmembrane</keyword>
<dbReference type="PANTHER" id="PTHR21562:SF83">
    <property type="entry name" value="PECTIN ACETYLESTERASE 4"/>
    <property type="match status" value="1"/>
</dbReference>
<keyword evidence="16" id="KW-0961">Cell wall biogenesis/degradation</keyword>
<evidence type="ECO:0000256" key="1">
    <source>
        <dbReference type="ARBA" id="ARBA00003534"/>
    </source>
</evidence>
<comment type="function">
    <text evidence="17">Dol-P-Glc:Glc(2)Man(9)GlcNAc(2)-PP-Dol alpha-1,2-glucosyltransferase that operates in the biosynthetic pathway of dolichol-linked oligosaccharides, the glycan precursors employed in protein asparagine (N)-glycosylation. The assembly of dolichol-linked oligosaccharides begins on the cytosolic side of the endoplasmic reticulum membrane and finishes in its lumen. The sequential addition of sugars to dolichol pyrophosphate produces dolichol-linked oligosaccharides containing fourteen sugars, including two GlcNAcs, nine mannoses and three glucoses. Once assembled, the oligosaccharide is transferred from the lipid to nascent proteins by oligosaccharyltransferases. In the lumen of the endoplasmic reticulum, adds the third and last glucose residue from dolichyl phosphate glucose (Dol-P-Glc) onto the lipid-linked oligosaccharide intermediate Glc(2)Man(9)GlcNAc(2)-PP-Dol to produce Glc(3)Man(9)GlcNAc(2)-PP-Dol.</text>
</comment>
<dbReference type="AlphaFoldDB" id="A0AAV6NDU8"/>
<evidence type="ECO:0000256" key="9">
    <source>
        <dbReference type="ARBA" id="ARBA00022512"/>
    </source>
</evidence>
<feature type="transmembrane region" description="Helical" evidence="19">
    <location>
        <begin position="500"/>
        <end position="519"/>
    </location>
</feature>
<dbReference type="GO" id="GO:0071555">
    <property type="term" value="P:cell wall organization"/>
    <property type="evidence" value="ECO:0007669"/>
    <property type="project" value="UniProtKB-KW"/>
</dbReference>
<dbReference type="GO" id="GO:0006488">
    <property type="term" value="P:dolichol-linked oligosaccharide biosynthetic process"/>
    <property type="evidence" value="ECO:0007669"/>
    <property type="project" value="InterPro"/>
</dbReference>
<evidence type="ECO:0000256" key="20">
    <source>
        <dbReference type="SAM" id="SignalP"/>
    </source>
</evidence>
<keyword evidence="13" id="KW-0256">Endoplasmic reticulum</keyword>
<dbReference type="InterPro" id="IPR016900">
    <property type="entry name" value="Alg10"/>
</dbReference>
<comment type="similarity">
    <text evidence="6">Belongs to the ALG10 glucosyltransferase family.</text>
</comment>
<feature type="transmembrane region" description="Helical" evidence="19">
    <location>
        <begin position="270"/>
        <end position="289"/>
    </location>
</feature>
<keyword evidence="11" id="KW-0808">Transferase</keyword>
<comment type="caution">
    <text evidence="21">The sequence shown here is derived from an EMBL/GenBank/DDBJ whole genome shotgun (WGS) entry which is preliminary data.</text>
</comment>
<dbReference type="GO" id="GO:0106073">
    <property type="term" value="F:dolichyl pyrophosphate Glc2Man9GlcNAc2 alpha-1,2-glucosyltransferase activity"/>
    <property type="evidence" value="ECO:0007669"/>
    <property type="project" value="UniProtKB-EC"/>
</dbReference>
<comment type="pathway">
    <text evidence="4">Protein modification; protein glycosylation.</text>
</comment>
<dbReference type="GO" id="GO:0005789">
    <property type="term" value="C:endoplasmic reticulum membrane"/>
    <property type="evidence" value="ECO:0007669"/>
    <property type="project" value="UniProtKB-SubCell"/>
</dbReference>
<feature type="signal peptide" evidence="20">
    <location>
        <begin position="1"/>
        <end position="19"/>
    </location>
</feature>
<dbReference type="InterPro" id="IPR004963">
    <property type="entry name" value="PAE/NOTUM"/>
</dbReference>
<comment type="similarity">
    <text evidence="5">Belongs to the pectinacetylesterase family.</text>
</comment>
<dbReference type="Pfam" id="PF04922">
    <property type="entry name" value="DIE2_ALG10"/>
    <property type="match status" value="2"/>
</dbReference>
<dbReference type="GO" id="GO:0016787">
    <property type="term" value="F:hydrolase activity"/>
    <property type="evidence" value="ECO:0007669"/>
    <property type="project" value="InterPro"/>
</dbReference>
<organism evidence="21 22">
    <name type="scientific">Cucurbita argyrosperma subsp. sororia</name>
    <dbReference type="NCBI Taxonomy" id="37648"/>
    <lineage>
        <taxon>Eukaryota</taxon>
        <taxon>Viridiplantae</taxon>
        <taxon>Streptophyta</taxon>
        <taxon>Embryophyta</taxon>
        <taxon>Tracheophyta</taxon>
        <taxon>Spermatophyta</taxon>
        <taxon>Magnoliopsida</taxon>
        <taxon>eudicotyledons</taxon>
        <taxon>Gunneridae</taxon>
        <taxon>Pentapetalae</taxon>
        <taxon>rosids</taxon>
        <taxon>fabids</taxon>
        <taxon>Cucurbitales</taxon>
        <taxon>Cucurbitaceae</taxon>
        <taxon>Cucurbiteae</taxon>
        <taxon>Cucurbita</taxon>
    </lineage>
</organism>
<evidence type="ECO:0000256" key="13">
    <source>
        <dbReference type="ARBA" id="ARBA00022824"/>
    </source>
</evidence>
<feature type="non-terminal residue" evidence="21">
    <location>
        <position position="1"/>
    </location>
</feature>
<keyword evidence="10" id="KW-0328">Glycosyltransferase</keyword>
<evidence type="ECO:0000313" key="22">
    <source>
        <dbReference type="Proteomes" id="UP000685013"/>
    </source>
</evidence>
<evidence type="ECO:0000256" key="12">
    <source>
        <dbReference type="ARBA" id="ARBA00022692"/>
    </source>
</evidence>
<feature type="transmembrane region" description="Helical" evidence="19">
    <location>
        <begin position="475"/>
        <end position="494"/>
    </location>
</feature>
<keyword evidence="15 19" id="KW-0472">Membrane</keyword>
<evidence type="ECO:0000256" key="5">
    <source>
        <dbReference type="ARBA" id="ARBA00005784"/>
    </source>
</evidence>
<evidence type="ECO:0000256" key="8">
    <source>
        <dbReference type="ARBA" id="ARBA00018512"/>
    </source>
</evidence>
<comment type="subcellular location">
    <subcellularLocation>
        <location evidence="3">Endoplasmic reticulum membrane</location>
        <topology evidence="3">Multi-pass membrane protein</topology>
    </subcellularLocation>
    <subcellularLocation>
        <location evidence="2">Secreted</location>
        <location evidence="2">Cell wall</location>
    </subcellularLocation>
</comment>
<comment type="function">
    <text evidence="1">Hydrolyzes acetyl esters in homogalacturonan regions of pectin. In type I primary cell wall, galacturonic acid residues of pectin can be acetylated at the O-2 and O-3 positions. Decreasing the degree of acetylation of pectin gels in vitro alters their physical properties.</text>
</comment>
<dbReference type="EC" id="2.4.1.256" evidence="7"/>
<evidence type="ECO:0000256" key="11">
    <source>
        <dbReference type="ARBA" id="ARBA00022679"/>
    </source>
</evidence>
<feature type="transmembrane region" description="Helical" evidence="19">
    <location>
        <begin position="531"/>
        <end position="548"/>
    </location>
</feature>
<gene>
    <name evidence="21" type="primary">PAE5</name>
    <name evidence="21" type="ORF">SDJN03_11876</name>
</gene>
<evidence type="ECO:0000256" key="14">
    <source>
        <dbReference type="ARBA" id="ARBA00022989"/>
    </source>
</evidence>
<keyword evidence="9" id="KW-0964">Secreted</keyword>
<feature type="transmembrane region" description="Helical" evidence="19">
    <location>
        <begin position="422"/>
        <end position="444"/>
    </location>
</feature>